<organism evidence="2 3">
    <name type="scientific">Motilimonas pumila</name>
    <dbReference type="NCBI Taxonomy" id="2303987"/>
    <lineage>
        <taxon>Bacteria</taxon>
        <taxon>Pseudomonadati</taxon>
        <taxon>Pseudomonadota</taxon>
        <taxon>Gammaproteobacteria</taxon>
        <taxon>Alteromonadales</taxon>
        <taxon>Alteromonadales genera incertae sedis</taxon>
        <taxon>Motilimonas</taxon>
    </lineage>
</organism>
<dbReference type="OrthoDB" id="2656488at2"/>
<dbReference type="Pfam" id="PF14267">
    <property type="entry name" value="DUF4357"/>
    <property type="match status" value="1"/>
</dbReference>
<protein>
    <submittedName>
        <fullName evidence="2">DUF4357 domain-containing protein</fullName>
    </submittedName>
</protein>
<keyword evidence="3" id="KW-1185">Reference proteome</keyword>
<evidence type="ECO:0000313" key="2">
    <source>
        <dbReference type="EMBL" id="RJG50529.1"/>
    </source>
</evidence>
<dbReference type="InterPro" id="IPR025579">
    <property type="entry name" value="DUF4357"/>
</dbReference>
<reference evidence="2 3" key="2">
    <citation type="submission" date="2019-01" db="EMBL/GenBank/DDBJ databases">
        <title>Motilimonas pumilus sp. nov., isolated from the gut of sea cucumber (Apostichopus japonicus).</title>
        <authorList>
            <person name="Wang F.-Q."/>
            <person name="Ren L.-H."/>
            <person name="Lin Y.-W."/>
            <person name="Sun G.-H."/>
            <person name="Du Z.-J."/>
            <person name="Zhao J.-X."/>
            <person name="Liu X.-J."/>
            <person name="Liu L.-J."/>
        </authorList>
    </citation>
    <scope>NUCLEOTIDE SEQUENCE [LARGE SCALE GENOMIC DNA]</scope>
    <source>
        <strain evidence="2 3">PLHSC7-2</strain>
    </source>
</reference>
<gene>
    <name evidence="2" type="ORF">D1Z90_03350</name>
</gene>
<dbReference type="Proteomes" id="UP000283255">
    <property type="component" value="Unassembled WGS sequence"/>
</dbReference>
<evidence type="ECO:0000259" key="1">
    <source>
        <dbReference type="Pfam" id="PF14267"/>
    </source>
</evidence>
<dbReference type="AlphaFoldDB" id="A0A418YIT8"/>
<dbReference type="EMBL" id="QZCH01000002">
    <property type="protein sequence ID" value="RJG50529.1"/>
    <property type="molecule type" value="Genomic_DNA"/>
</dbReference>
<evidence type="ECO:0000313" key="3">
    <source>
        <dbReference type="Proteomes" id="UP000283255"/>
    </source>
</evidence>
<reference evidence="2 3" key="1">
    <citation type="submission" date="2018-09" db="EMBL/GenBank/DDBJ databases">
        <authorList>
            <person name="Wang F."/>
        </authorList>
    </citation>
    <scope>NUCLEOTIDE SEQUENCE [LARGE SCALE GENOMIC DNA]</scope>
    <source>
        <strain evidence="2 3">PLHSC7-2</strain>
    </source>
</reference>
<proteinExistence type="predicted"/>
<feature type="domain" description="DUF4357" evidence="1">
    <location>
        <begin position="92"/>
        <end position="145"/>
    </location>
</feature>
<name>A0A418YIT8_9GAMM</name>
<comment type="caution">
    <text evidence="2">The sequence shown here is derived from an EMBL/GenBank/DDBJ whole genome shotgun (WGS) entry which is preliminary data.</text>
</comment>
<sequence>MNKQVQFIVDANGVRQAVVLPIDLYNELVSIKKEIKALKPAQQESYHFESKNAVAKGYPKGPLDKPAFVVLRDSTANNSNVGSLRPSIKQLREALLAEGTVVKQGNQLKFTKEYEFASPSMAACFVAGNARSGLDAWSNDAGFTLKQSGYGKKSSS</sequence>
<accession>A0A418YIT8</accession>
<dbReference type="RefSeq" id="WP_119909330.1">
    <property type="nucleotide sequence ID" value="NZ_QZCH01000002.1"/>
</dbReference>